<name>Q1ZJR8_PHOAS</name>
<dbReference type="OrthoDB" id="9972103at2"/>
<dbReference type="EMBL" id="AAOJ01000020">
    <property type="protein sequence ID" value="EAS62454.1"/>
    <property type="molecule type" value="Genomic_DNA"/>
</dbReference>
<dbReference type="AlphaFoldDB" id="Q1ZJR8"/>
<gene>
    <name evidence="2" type="ORF">VAS14_00256</name>
</gene>
<feature type="transmembrane region" description="Helical" evidence="1">
    <location>
        <begin position="65"/>
        <end position="81"/>
    </location>
</feature>
<dbReference type="Proteomes" id="UP000001603">
    <property type="component" value="Unassembled WGS sequence"/>
</dbReference>
<evidence type="ECO:0000256" key="1">
    <source>
        <dbReference type="SAM" id="Phobius"/>
    </source>
</evidence>
<proteinExistence type="predicted"/>
<comment type="caution">
    <text evidence="2">The sequence shown here is derived from an EMBL/GenBank/DDBJ whole genome shotgun (WGS) entry which is preliminary data.</text>
</comment>
<protein>
    <submittedName>
        <fullName evidence="2">Uncharacterized protein</fullName>
    </submittedName>
</protein>
<evidence type="ECO:0000313" key="2">
    <source>
        <dbReference type="EMBL" id="EAS62454.1"/>
    </source>
</evidence>
<keyword evidence="1" id="KW-1133">Transmembrane helix</keyword>
<sequence length="82" mass="9355">MGKYSTASDLGEAAKCPHGLYLQKNKASVTSDSTQWVRNAGEKDHQRINNIALNEQYETKRNKNAWLYILLLICILGVIWIF</sequence>
<dbReference type="RefSeq" id="WP_005363300.1">
    <property type="nucleotide sequence ID" value="NZ_AAOJ01000020.1"/>
</dbReference>
<keyword evidence="1" id="KW-0812">Transmembrane</keyword>
<reference evidence="2 3" key="1">
    <citation type="journal article" date="2009" name="Proc. Natl. Acad. Sci. U.S.A.">
        <title>The genomic basis of trophic strategy in marine bacteria.</title>
        <authorList>
            <person name="Lauro F.M."/>
            <person name="McDougald D."/>
            <person name="Thomas T."/>
            <person name="Williams T.J."/>
            <person name="Egan S."/>
            <person name="Rice S."/>
            <person name="DeMaere M.Z."/>
            <person name="Ting L."/>
            <person name="Ertan H."/>
            <person name="Johnson J."/>
            <person name="Ferriera S."/>
            <person name="Lapidus A."/>
            <person name="Anderson I."/>
            <person name="Kyrpides N."/>
            <person name="Munk A.C."/>
            <person name="Detter C."/>
            <person name="Han C.S."/>
            <person name="Brown M.V."/>
            <person name="Robb F.T."/>
            <person name="Kjelleberg S."/>
            <person name="Cavicchioli R."/>
        </authorList>
    </citation>
    <scope>NUCLEOTIDE SEQUENCE [LARGE SCALE GENOMIC DNA]</scope>
    <source>
        <strain evidence="2 3">S14</strain>
    </source>
</reference>
<organism evidence="2 3">
    <name type="scientific">Photobacterium angustum (strain S14 / CCUG 15956)</name>
    <name type="common">Vibrio sp. (strain S14 / CCUG 15956)</name>
    <dbReference type="NCBI Taxonomy" id="314292"/>
    <lineage>
        <taxon>Bacteria</taxon>
        <taxon>Pseudomonadati</taxon>
        <taxon>Pseudomonadota</taxon>
        <taxon>Gammaproteobacteria</taxon>
        <taxon>Vibrionales</taxon>
        <taxon>Vibrionaceae</taxon>
        <taxon>Photobacterium</taxon>
    </lineage>
</organism>
<dbReference type="HOGENOM" id="CLU_2555311_0_0_6"/>
<evidence type="ECO:0000313" key="3">
    <source>
        <dbReference type="Proteomes" id="UP000001603"/>
    </source>
</evidence>
<keyword evidence="1" id="KW-0472">Membrane</keyword>
<accession>Q1ZJR8</accession>